<keyword evidence="1" id="KW-0143">Chaperone</keyword>
<name>A0A7J6W3L1_THATH</name>
<evidence type="ECO:0000313" key="4">
    <source>
        <dbReference type="Proteomes" id="UP000554482"/>
    </source>
</evidence>
<keyword evidence="4" id="KW-1185">Reference proteome</keyword>
<dbReference type="GO" id="GO:0009506">
    <property type="term" value="C:plasmodesma"/>
    <property type="evidence" value="ECO:0007669"/>
    <property type="project" value="TreeGrafter"/>
</dbReference>
<sequence>MNEALMILLLKLDSVKGGIDPTVREARRKVSRRIVGLQEIVDGISDERVVGLDELMIKWEEMVVDMEKEVWEEDGDRDGWTKCEKREMERFCFEKLGFRCMERFLHS</sequence>
<evidence type="ECO:0000313" key="3">
    <source>
        <dbReference type="EMBL" id="KAF5190905.1"/>
    </source>
</evidence>
<dbReference type="PANTHER" id="PTHR33322">
    <property type="entry name" value="BAG DOMAIN CONTAINING PROTEIN, EXPRESSED"/>
    <property type="match status" value="1"/>
</dbReference>
<feature type="domain" description="BAG" evidence="2">
    <location>
        <begin position="1"/>
        <end position="45"/>
    </location>
</feature>
<dbReference type="GO" id="GO:0006457">
    <property type="term" value="P:protein folding"/>
    <property type="evidence" value="ECO:0007669"/>
    <property type="project" value="TreeGrafter"/>
</dbReference>
<evidence type="ECO:0000256" key="1">
    <source>
        <dbReference type="ARBA" id="ARBA00023186"/>
    </source>
</evidence>
<dbReference type="GO" id="GO:0051087">
    <property type="term" value="F:protein-folding chaperone binding"/>
    <property type="evidence" value="ECO:0007669"/>
    <property type="project" value="InterPro"/>
</dbReference>
<evidence type="ECO:0000259" key="2">
    <source>
        <dbReference type="PROSITE" id="PS51035"/>
    </source>
</evidence>
<dbReference type="InterPro" id="IPR003103">
    <property type="entry name" value="BAG_domain"/>
</dbReference>
<dbReference type="AlphaFoldDB" id="A0A7J6W3L1"/>
<dbReference type="PROSITE" id="PS51035">
    <property type="entry name" value="BAG"/>
    <property type="match status" value="1"/>
</dbReference>
<dbReference type="Proteomes" id="UP000554482">
    <property type="component" value="Unassembled WGS sequence"/>
</dbReference>
<proteinExistence type="predicted"/>
<dbReference type="SUPFAM" id="SSF63491">
    <property type="entry name" value="BAG domain"/>
    <property type="match status" value="1"/>
</dbReference>
<dbReference type="OrthoDB" id="1907216at2759"/>
<comment type="caution">
    <text evidence="3">The sequence shown here is derived from an EMBL/GenBank/DDBJ whole genome shotgun (WGS) entry which is preliminary data.</text>
</comment>
<dbReference type="EMBL" id="JABWDY010023451">
    <property type="protein sequence ID" value="KAF5190905.1"/>
    <property type="molecule type" value="Genomic_DNA"/>
</dbReference>
<accession>A0A7J6W3L1</accession>
<dbReference type="Gene3D" id="1.20.58.120">
    <property type="entry name" value="BAG domain"/>
    <property type="match status" value="1"/>
</dbReference>
<dbReference type="InterPro" id="IPR036533">
    <property type="entry name" value="BAG_dom_sf"/>
</dbReference>
<gene>
    <name evidence="3" type="ORF">FRX31_019507</name>
</gene>
<dbReference type="Pfam" id="PF02179">
    <property type="entry name" value="BAG"/>
    <property type="match status" value="1"/>
</dbReference>
<protein>
    <submittedName>
        <fullName evidence="3">BAG family molecular chaperone regulator 5, mitochondrial-like</fullName>
    </submittedName>
</protein>
<organism evidence="3 4">
    <name type="scientific">Thalictrum thalictroides</name>
    <name type="common">Rue-anemone</name>
    <name type="synonym">Anemone thalictroides</name>
    <dbReference type="NCBI Taxonomy" id="46969"/>
    <lineage>
        <taxon>Eukaryota</taxon>
        <taxon>Viridiplantae</taxon>
        <taxon>Streptophyta</taxon>
        <taxon>Embryophyta</taxon>
        <taxon>Tracheophyta</taxon>
        <taxon>Spermatophyta</taxon>
        <taxon>Magnoliopsida</taxon>
        <taxon>Ranunculales</taxon>
        <taxon>Ranunculaceae</taxon>
        <taxon>Thalictroideae</taxon>
        <taxon>Thalictrum</taxon>
    </lineage>
</organism>
<dbReference type="InterPro" id="IPR040400">
    <property type="entry name" value="BAG5/6/7/8"/>
</dbReference>
<reference evidence="3 4" key="1">
    <citation type="submission" date="2020-06" db="EMBL/GenBank/DDBJ databases">
        <title>Transcriptomic and genomic resources for Thalictrum thalictroides and T. hernandezii: Facilitating candidate gene discovery in an emerging model plant lineage.</title>
        <authorList>
            <person name="Arias T."/>
            <person name="Riano-Pachon D.M."/>
            <person name="Di Stilio V.S."/>
        </authorList>
    </citation>
    <scope>NUCLEOTIDE SEQUENCE [LARGE SCALE GENOMIC DNA]</scope>
    <source>
        <strain evidence="4">cv. WT478/WT964</strain>
        <tissue evidence="3">Leaves</tissue>
    </source>
</reference>
<dbReference type="PANTHER" id="PTHR33322:SF8">
    <property type="entry name" value="BAG FAMILY MOLECULAR CHAPERONE REGULATOR 5, MITOCHONDRIAL"/>
    <property type="match status" value="1"/>
</dbReference>